<protein>
    <submittedName>
        <fullName evidence="5">IS21 family transposase ISRel5</fullName>
    </submittedName>
    <submittedName>
        <fullName evidence="6">Insertion sequence IS5376 putative ATP-binding protein</fullName>
    </submittedName>
</protein>
<evidence type="ECO:0000313" key="6">
    <source>
        <dbReference type="EMBL" id="VUF13656.1"/>
    </source>
</evidence>
<evidence type="ECO:0000313" key="7">
    <source>
        <dbReference type="Proteomes" id="UP000401717"/>
    </source>
</evidence>
<gene>
    <name evidence="5" type="ORF">IFDJLNFL_2210</name>
    <name evidence="6" type="ORF">MTDSW087_03363</name>
</gene>
<evidence type="ECO:0000256" key="1">
    <source>
        <dbReference type="ARBA" id="ARBA00008059"/>
    </source>
</evidence>
<dbReference type="Gene3D" id="3.40.50.300">
    <property type="entry name" value="P-loop containing nucleotide triphosphate hydrolases"/>
    <property type="match status" value="1"/>
</dbReference>
<dbReference type="GO" id="GO:0006260">
    <property type="term" value="P:DNA replication"/>
    <property type="evidence" value="ECO:0007669"/>
    <property type="project" value="TreeGrafter"/>
</dbReference>
<dbReference type="RefSeq" id="WP_144765867.1">
    <property type="nucleotide sequence ID" value="NZ_BPQI01000056.1"/>
</dbReference>
<dbReference type="InterPro" id="IPR027417">
    <property type="entry name" value="P-loop_NTPase"/>
</dbReference>
<dbReference type="SUPFAM" id="SSF52540">
    <property type="entry name" value="P-loop containing nucleoside triphosphate hydrolases"/>
    <property type="match status" value="1"/>
</dbReference>
<evidence type="ECO:0000256" key="2">
    <source>
        <dbReference type="ARBA" id="ARBA00022741"/>
    </source>
</evidence>
<reference evidence="5" key="3">
    <citation type="submission" date="2021-08" db="EMBL/GenBank/DDBJ databases">
        <authorList>
            <person name="Tani A."/>
            <person name="Ola A."/>
            <person name="Ogura Y."/>
            <person name="Katsura K."/>
            <person name="Hayashi T."/>
        </authorList>
    </citation>
    <scope>NUCLEOTIDE SEQUENCE</scope>
    <source>
        <strain evidence="5">DSM 22415</strain>
    </source>
</reference>
<reference evidence="5" key="2">
    <citation type="journal article" date="2021" name="Front. Microbiol.">
        <title>Comprehensive Comparative Genomics and Phenotyping of Methylobacterium Species.</title>
        <authorList>
            <person name="Alessa O."/>
            <person name="Ogura Y."/>
            <person name="Fujitani Y."/>
            <person name="Takami H."/>
            <person name="Hayashi T."/>
            <person name="Sahin N."/>
            <person name="Tani A."/>
        </authorList>
    </citation>
    <scope>NUCLEOTIDE SEQUENCE</scope>
    <source>
        <strain evidence="5">DSM 22415</strain>
    </source>
</reference>
<accession>A0A564G0W4</accession>
<dbReference type="EMBL" id="BPQI01000056">
    <property type="protein sequence ID" value="GJD56315.1"/>
    <property type="molecule type" value="Genomic_DNA"/>
</dbReference>
<proteinExistence type="inferred from homology"/>
<dbReference type="EMBL" id="CABFVH010000022">
    <property type="protein sequence ID" value="VUF13656.1"/>
    <property type="molecule type" value="Genomic_DNA"/>
</dbReference>
<dbReference type="Pfam" id="PF01695">
    <property type="entry name" value="IstB_IS21"/>
    <property type="match status" value="1"/>
</dbReference>
<dbReference type="OrthoDB" id="8150723at2"/>
<organism evidence="6 7">
    <name type="scientific">Methylobacterium dankookense</name>
    <dbReference type="NCBI Taxonomy" id="560405"/>
    <lineage>
        <taxon>Bacteria</taxon>
        <taxon>Pseudomonadati</taxon>
        <taxon>Pseudomonadota</taxon>
        <taxon>Alphaproteobacteria</taxon>
        <taxon>Hyphomicrobiales</taxon>
        <taxon>Methylobacteriaceae</taxon>
        <taxon>Methylobacterium</taxon>
    </lineage>
</organism>
<dbReference type="InterPro" id="IPR028350">
    <property type="entry name" value="DNAC/IstB-like"/>
</dbReference>
<dbReference type="GO" id="GO:0005524">
    <property type="term" value="F:ATP binding"/>
    <property type="evidence" value="ECO:0007669"/>
    <property type="project" value="UniProtKB-KW"/>
</dbReference>
<reference evidence="6 7" key="1">
    <citation type="submission" date="2019-06" db="EMBL/GenBank/DDBJ databases">
        <authorList>
            <person name="Rodrigo-Torres L."/>
            <person name="Arahal R. D."/>
            <person name="Lucena T."/>
        </authorList>
    </citation>
    <scope>NUCLEOTIDE SEQUENCE [LARGE SCALE GENOMIC DNA]</scope>
    <source>
        <strain evidence="6 7">SW08-7</strain>
    </source>
</reference>
<comment type="similarity">
    <text evidence="1">Belongs to the IS21/IS1162 putative ATP-binding protein family.</text>
</comment>
<sequence>MTKTDAAKLPVMLTSLRLPTIARLWQDLGARADREGWGAARYLATLCEHEVQERHTRRIARHLAEADLPTGKTLQSFEFASVPSLRKAHVLALAGGDAWLDQGANILLFGPSGTGKSHLAAAIGTALVENGHRVLFTRTTDLVQRLQAARRDLALPGLLAKLDRYDCLILDDLGYVRKDQAETSVLFELIAERYERRSLIATCNQPFSAWDQIFPDPAMTVAAIDRLVHHATILELNTESYRRRAATRAGAEASTAA</sequence>
<evidence type="ECO:0000313" key="8">
    <source>
        <dbReference type="Proteomes" id="UP001055303"/>
    </source>
</evidence>
<dbReference type="NCBIfam" id="NF038214">
    <property type="entry name" value="IS21_help_AAA"/>
    <property type="match status" value="1"/>
</dbReference>
<dbReference type="InterPro" id="IPR002611">
    <property type="entry name" value="IstB_ATP-bd"/>
</dbReference>
<name>A0A564G0W4_9HYPH</name>
<dbReference type="Proteomes" id="UP000401717">
    <property type="component" value="Unassembled WGS sequence"/>
</dbReference>
<keyword evidence="2" id="KW-0547">Nucleotide-binding</keyword>
<dbReference type="NCBIfam" id="NF006038">
    <property type="entry name" value="PRK08181.1"/>
    <property type="match status" value="1"/>
</dbReference>
<dbReference type="PIRSF" id="PIRSF003073">
    <property type="entry name" value="DNAC_TnpB_IstB"/>
    <property type="match status" value="1"/>
</dbReference>
<dbReference type="PANTHER" id="PTHR30050:SF4">
    <property type="entry name" value="ATP-BINDING PROTEIN RV3427C IN INSERTION SEQUENCE-RELATED"/>
    <property type="match status" value="1"/>
</dbReference>
<dbReference type="SMART" id="SM00382">
    <property type="entry name" value="AAA"/>
    <property type="match status" value="1"/>
</dbReference>
<keyword evidence="8" id="KW-1185">Reference proteome</keyword>
<evidence type="ECO:0000313" key="5">
    <source>
        <dbReference type="EMBL" id="GJD56315.1"/>
    </source>
</evidence>
<dbReference type="PANTHER" id="PTHR30050">
    <property type="entry name" value="CHROMOSOMAL REPLICATION INITIATOR PROTEIN DNAA"/>
    <property type="match status" value="1"/>
</dbReference>
<evidence type="ECO:0000256" key="3">
    <source>
        <dbReference type="ARBA" id="ARBA00022840"/>
    </source>
</evidence>
<feature type="domain" description="AAA+ ATPase" evidence="4">
    <location>
        <begin position="102"/>
        <end position="234"/>
    </location>
</feature>
<keyword evidence="3 6" id="KW-0067">ATP-binding</keyword>
<dbReference type="InterPro" id="IPR047661">
    <property type="entry name" value="IstB"/>
</dbReference>
<dbReference type="Proteomes" id="UP001055303">
    <property type="component" value="Unassembled WGS sequence"/>
</dbReference>
<evidence type="ECO:0000259" key="4">
    <source>
        <dbReference type="SMART" id="SM00382"/>
    </source>
</evidence>
<dbReference type="InterPro" id="IPR003593">
    <property type="entry name" value="AAA+_ATPase"/>
</dbReference>
<dbReference type="AlphaFoldDB" id="A0A564G0W4"/>
<dbReference type="CDD" id="cd00009">
    <property type="entry name" value="AAA"/>
    <property type="match status" value="1"/>
</dbReference>